<evidence type="ECO:0000313" key="1">
    <source>
        <dbReference type="EMBL" id="MBA4602683.1"/>
    </source>
</evidence>
<dbReference type="Gene3D" id="2.130.10.10">
    <property type="entry name" value="YVTN repeat-like/Quinoprotein amine dehydrogenase"/>
    <property type="match status" value="2"/>
</dbReference>
<evidence type="ECO:0000313" key="2">
    <source>
        <dbReference type="Proteomes" id="UP000538292"/>
    </source>
</evidence>
<comment type="caution">
    <text evidence="1">The sequence shown here is derived from an EMBL/GenBank/DDBJ whole genome shotgun (WGS) entry which is preliminary data.</text>
</comment>
<dbReference type="SUPFAM" id="SSF50998">
    <property type="entry name" value="Quinoprotein alcohol dehydrogenase-like"/>
    <property type="match status" value="2"/>
</dbReference>
<dbReference type="Proteomes" id="UP000538292">
    <property type="component" value="Unassembled WGS sequence"/>
</dbReference>
<dbReference type="AlphaFoldDB" id="A0A7W1XSX3"/>
<dbReference type="InterPro" id="IPR015943">
    <property type="entry name" value="WD40/YVTN_repeat-like_dom_sf"/>
</dbReference>
<sequence length="848" mass="98353">MGIFDPFNKLFSNSSDRESDAYPVKLYSTIIKQSQYFNFVKRNIKFQQLSTIPLQIRSLPTWNSFFSVSRTNPRLIGFKTRSRRKFRHLYHNQDLLVASAAGTIEIITKRQVQQITLKGTLLEKLSPVASNYMGILLQNKERVAFINYSNNQAIMYEFQWQPFRFAIGDNFWLVGTRETYDGPGELYCFDDNGNLKWGISFKEKFSTMFGELSFIPYLLKVSTDSRDIFVSSMDRLYRLDNDGNLKARIVISELKEKELQQKQKELQRSLSLSPKTEKETISMFTKQLAAQFSMGLERMTLNSPFSGFTHDPKTDMLFILEEMGRVSAWDRGGMLKWINTFKDEGRYITWIDDKLVISFQSGETFWLNREGKLIYGTKLPKQVSTIQLIPDQEKYLIVCEDNRLYELHKDTGYLIRGSEGHPGMELFTLAGQNVFFDGGIHSQGYFWLAPENHQWKHFEAKTFTDTERTNIQSDVAPEITATEKFPKKWEINSKKGWFGSRVIDMKNQKVYAVEEGPRKSIDELVNLSEKQREKDRLSHNLVCYDLDGNIIWKKHIYSSMWSLFLSPDGEVIFTSLPSGEEITWLPGYIVTYSKDGQQLDQFKVDAHEFNLEFMSEDRGIVLFAAERGEKPVSGIFERDRKGKWNLKINEPDVENEEQNVFGAGLNDVELPNFHIKKIDKKIYELESPVNKTELKLSAAVYEAYESPEKKLVLRTGKRRILFYNKKLEKILELKEQENIQSVTLGHNSLVVVTKGEVKGYTYEGEVLWRYSPLPKAYESRTAWVPNKKIYVWIVSNNSETIVAAISEEGTILKSHSFDKNLYHRSILVDPEESCFVAQTNEVIQGYTI</sequence>
<organism evidence="1 2">
    <name type="scientific">Thermoactinomyces mirandus</name>
    <dbReference type="NCBI Taxonomy" id="2756294"/>
    <lineage>
        <taxon>Bacteria</taxon>
        <taxon>Bacillati</taxon>
        <taxon>Bacillota</taxon>
        <taxon>Bacilli</taxon>
        <taxon>Bacillales</taxon>
        <taxon>Thermoactinomycetaceae</taxon>
        <taxon>Thermoactinomyces</taxon>
    </lineage>
</organism>
<reference evidence="1 2" key="1">
    <citation type="submission" date="2020-07" db="EMBL/GenBank/DDBJ databases">
        <title>Thermoactinomyces phylogeny.</title>
        <authorList>
            <person name="Dunlap C."/>
        </authorList>
    </citation>
    <scope>NUCLEOTIDE SEQUENCE [LARGE SCALE GENOMIC DNA]</scope>
    <source>
        <strain evidence="1 2">AMNI-1</strain>
    </source>
</reference>
<protein>
    <submittedName>
        <fullName evidence="1">Ornithine cyclodeaminase</fullName>
    </submittedName>
</protein>
<dbReference type="RefSeq" id="WP_181740464.1">
    <property type="nucleotide sequence ID" value="NZ_JACEOL010000033.1"/>
</dbReference>
<dbReference type="InterPro" id="IPR011047">
    <property type="entry name" value="Quinoprotein_ADH-like_sf"/>
</dbReference>
<accession>A0A7W1XSX3</accession>
<proteinExistence type="predicted"/>
<gene>
    <name evidence="1" type="ORF">H2C83_10240</name>
</gene>
<dbReference type="EMBL" id="JACEOL010000033">
    <property type="protein sequence ID" value="MBA4602683.1"/>
    <property type="molecule type" value="Genomic_DNA"/>
</dbReference>
<keyword evidence="2" id="KW-1185">Reference proteome</keyword>
<name>A0A7W1XSX3_9BACL</name>